<dbReference type="Proteomes" id="UP000007305">
    <property type="component" value="Chromosome 4"/>
</dbReference>
<gene>
    <name evidence="3" type="primary">LOC118477032</name>
</gene>
<keyword evidence="1" id="KW-0175">Coiled coil</keyword>
<dbReference type="Gramene" id="Zm00001eb207700_T001">
    <property type="protein sequence ID" value="Zm00001eb207700_P001"/>
    <property type="gene ID" value="Zm00001eb207700"/>
</dbReference>
<proteinExistence type="predicted"/>
<dbReference type="InParanoid" id="A0A804P4C1"/>
<reference evidence="3" key="3">
    <citation type="submission" date="2021-05" db="UniProtKB">
        <authorList>
            <consortium name="EnsemblPlants"/>
        </authorList>
    </citation>
    <scope>IDENTIFICATION</scope>
    <source>
        <strain evidence="3">cv. B73</strain>
    </source>
</reference>
<feature type="coiled-coil region" evidence="1">
    <location>
        <begin position="181"/>
        <end position="215"/>
    </location>
</feature>
<protein>
    <submittedName>
        <fullName evidence="3">Uncharacterized protein</fullName>
    </submittedName>
</protein>
<dbReference type="AlphaFoldDB" id="A0A804P4C1"/>
<dbReference type="EnsemblPlants" id="Zm00001eb207700_T001">
    <property type="protein sequence ID" value="Zm00001eb207700_P001"/>
    <property type="gene ID" value="Zm00001eb207700"/>
</dbReference>
<reference evidence="4" key="1">
    <citation type="journal article" date="2009" name="Science">
        <title>The B73 maize genome: complexity, diversity, and dynamics.</title>
        <authorList>
            <person name="Schnable P.S."/>
            <person name="Ware D."/>
            <person name="Fulton R.S."/>
            <person name="Stein J.C."/>
            <person name="Wei F."/>
            <person name="Pasternak S."/>
            <person name="Liang C."/>
            <person name="Zhang J."/>
            <person name="Fulton L."/>
            <person name="Graves T.A."/>
            <person name="Minx P."/>
            <person name="Reily A.D."/>
            <person name="Courtney L."/>
            <person name="Kruchowski S.S."/>
            <person name="Tomlinson C."/>
            <person name="Strong C."/>
            <person name="Delehaunty K."/>
            <person name="Fronick C."/>
            <person name="Courtney B."/>
            <person name="Rock S.M."/>
            <person name="Belter E."/>
            <person name="Du F."/>
            <person name="Kim K."/>
            <person name="Abbott R.M."/>
            <person name="Cotton M."/>
            <person name="Levy A."/>
            <person name="Marchetto P."/>
            <person name="Ochoa K."/>
            <person name="Jackson S.M."/>
            <person name="Gillam B."/>
            <person name="Chen W."/>
            <person name="Yan L."/>
            <person name="Higginbotham J."/>
            <person name="Cardenas M."/>
            <person name="Waligorski J."/>
            <person name="Applebaum E."/>
            <person name="Phelps L."/>
            <person name="Falcone J."/>
            <person name="Kanchi K."/>
            <person name="Thane T."/>
            <person name="Scimone A."/>
            <person name="Thane N."/>
            <person name="Henke J."/>
            <person name="Wang T."/>
            <person name="Ruppert J."/>
            <person name="Shah N."/>
            <person name="Rotter K."/>
            <person name="Hodges J."/>
            <person name="Ingenthron E."/>
            <person name="Cordes M."/>
            <person name="Kohlberg S."/>
            <person name="Sgro J."/>
            <person name="Delgado B."/>
            <person name="Mead K."/>
            <person name="Chinwalla A."/>
            <person name="Leonard S."/>
            <person name="Crouse K."/>
            <person name="Collura K."/>
            <person name="Kudrna D."/>
            <person name="Currie J."/>
            <person name="He R."/>
            <person name="Angelova A."/>
            <person name="Rajasekar S."/>
            <person name="Mueller T."/>
            <person name="Lomeli R."/>
            <person name="Scara G."/>
            <person name="Ko A."/>
            <person name="Delaney K."/>
            <person name="Wissotski M."/>
            <person name="Lopez G."/>
            <person name="Campos D."/>
            <person name="Braidotti M."/>
            <person name="Ashley E."/>
            <person name="Golser W."/>
            <person name="Kim H."/>
            <person name="Lee S."/>
            <person name="Lin J."/>
            <person name="Dujmic Z."/>
            <person name="Kim W."/>
            <person name="Talag J."/>
            <person name="Zuccolo A."/>
            <person name="Fan C."/>
            <person name="Sebastian A."/>
            <person name="Kramer M."/>
            <person name="Spiegel L."/>
            <person name="Nascimento L."/>
            <person name="Zutavern T."/>
            <person name="Miller B."/>
            <person name="Ambroise C."/>
            <person name="Muller S."/>
            <person name="Spooner W."/>
            <person name="Narechania A."/>
            <person name="Ren L."/>
            <person name="Wei S."/>
            <person name="Kumari S."/>
            <person name="Faga B."/>
            <person name="Levy M.J."/>
            <person name="McMahan L."/>
            <person name="Van Buren P."/>
            <person name="Vaughn M.W."/>
            <person name="Ying K."/>
            <person name="Yeh C.-T."/>
            <person name="Emrich S.J."/>
            <person name="Jia Y."/>
            <person name="Kalyanaraman A."/>
            <person name="Hsia A.-P."/>
            <person name="Barbazuk W.B."/>
            <person name="Baucom R.S."/>
            <person name="Brutnell T.P."/>
            <person name="Carpita N.C."/>
            <person name="Chaparro C."/>
            <person name="Chia J.-M."/>
            <person name="Deragon J.-M."/>
            <person name="Estill J.C."/>
            <person name="Fu Y."/>
            <person name="Jeddeloh J.A."/>
            <person name="Han Y."/>
            <person name="Lee H."/>
            <person name="Li P."/>
            <person name="Lisch D.R."/>
            <person name="Liu S."/>
            <person name="Liu Z."/>
            <person name="Nagel D.H."/>
            <person name="McCann M.C."/>
            <person name="SanMiguel P."/>
            <person name="Myers A.M."/>
            <person name="Nettleton D."/>
            <person name="Nguyen J."/>
            <person name="Penning B.W."/>
            <person name="Ponnala L."/>
            <person name="Schneider K.L."/>
            <person name="Schwartz D.C."/>
            <person name="Sharma A."/>
            <person name="Soderlund C."/>
            <person name="Springer N.M."/>
            <person name="Sun Q."/>
            <person name="Wang H."/>
            <person name="Waterman M."/>
            <person name="Westerman R."/>
            <person name="Wolfgruber T.K."/>
            <person name="Yang L."/>
            <person name="Yu Y."/>
            <person name="Zhang L."/>
            <person name="Zhou S."/>
            <person name="Zhu Q."/>
            <person name="Bennetzen J.L."/>
            <person name="Dawe R.K."/>
            <person name="Jiang J."/>
            <person name="Jiang N."/>
            <person name="Presting G.G."/>
            <person name="Wessler S.R."/>
            <person name="Aluru S."/>
            <person name="Martienssen R.A."/>
            <person name="Clifton S.W."/>
            <person name="McCombie W.R."/>
            <person name="Wing R.A."/>
            <person name="Wilson R.K."/>
        </authorList>
    </citation>
    <scope>NUCLEOTIDE SEQUENCE [LARGE SCALE GENOMIC DNA]</scope>
    <source>
        <strain evidence="4">cv. B73</strain>
    </source>
</reference>
<evidence type="ECO:0000256" key="1">
    <source>
        <dbReference type="SAM" id="Coils"/>
    </source>
</evidence>
<evidence type="ECO:0000313" key="4">
    <source>
        <dbReference type="Proteomes" id="UP000007305"/>
    </source>
</evidence>
<feature type="compositionally biased region" description="Low complexity" evidence="2">
    <location>
        <begin position="1"/>
        <end position="17"/>
    </location>
</feature>
<feature type="region of interest" description="Disordered" evidence="2">
    <location>
        <begin position="1"/>
        <end position="24"/>
    </location>
</feature>
<organism evidence="3 4">
    <name type="scientific">Zea mays</name>
    <name type="common">Maize</name>
    <dbReference type="NCBI Taxonomy" id="4577"/>
    <lineage>
        <taxon>Eukaryota</taxon>
        <taxon>Viridiplantae</taxon>
        <taxon>Streptophyta</taxon>
        <taxon>Embryophyta</taxon>
        <taxon>Tracheophyta</taxon>
        <taxon>Spermatophyta</taxon>
        <taxon>Magnoliopsida</taxon>
        <taxon>Liliopsida</taxon>
        <taxon>Poales</taxon>
        <taxon>Poaceae</taxon>
        <taxon>PACMAD clade</taxon>
        <taxon>Panicoideae</taxon>
        <taxon>Andropogonodae</taxon>
        <taxon>Andropogoneae</taxon>
        <taxon>Tripsacinae</taxon>
        <taxon>Zea</taxon>
    </lineage>
</organism>
<feature type="compositionally biased region" description="Pro residues" evidence="2">
    <location>
        <begin position="119"/>
        <end position="129"/>
    </location>
</feature>
<reference evidence="3" key="2">
    <citation type="submission" date="2019-07" db="EMBL/GenBank/DDBJ databases">
        <authorList>
            <person name="Seetharam A."/>
            <person name="Woodhouse M."/>
            <person name="Cannon E."/>
        </authorList>
    </citation>
    <scope>NUCLEOTIDE SEQUENCE [LARGE SCALE GENOMIC DNA]</scope>
    <source>
        <strain evidence="3">cv. B73</strain>
    </source>
</reference>
<sequence length="369" mass="40067">MASYSDSDAATTSSLLSPPSKIVTSHHAPALRNLDAIRGYKNRPATTPPCSVPLPRAFACILLSRTPAAMALSALPTSALSSLEAMLHSLMRGSGSRGGGAGADDDDDTPVHDDTLSSSPPPPPLPSRPTPRGRRPSRSRRRVRVQDTWPARAPPPPLSPVEEDVTTAATEGVVSPSVSVVEELGRKAAEAEARLREKEEENAALKRQIESYHVRWLEHEIRAKALEEAFHEQVAALQDDARMAQGTAHDRRGAGSSEETAAEEDPPPVRLWHGRDRMSSSAGAMRGAVGRLLVVAEFRRQSRTLEHAAEPPPPWQPAAPVANSAADLKKLKAQLRAWAKDYKARLRRAQAGIGRDRWRRGNCWIRTST</sequence>
<accession>A0A804P4C1</accession>
<feature type="region of interest" description="Disordered" evidence="2">
    <location>
        <begin position="91"/>
        <end position="166"/>
    </location>
</feature>
<keyword evidence="4" id="KW-1185">Reference proteome</keyword>
<feature type="region of interest" description="Disordered" evidence="2">
    <location>
        <begin position="242"/>
        <end position="273"/>
    </location>
</feature>
<name>A0A804P4C1_MAIZE</name>
<evidence type="ECO:0000256" key="2">
    <source>
        <dbReference type="SAM" id="MobiDB-lite"/>
    </source>
</evidence>
<feature type="compositionally biased region" description="Basic residues" evidence="2">
    <location>
        <begin position="131"/>
        <end position="143"/>
    </location>
</feature>
<evidence type="ECO:0000313" key="3">
    <source>
        <dbReference type="EnsemblPlants" id="Zm00001eb207700_P001"/>
    </source>
</evidence>